<dbReference type="EMBL" id="SRYM01000031">
    <property type="protein sequence ID" value="TGY56848.1"/>
    <property type="molecule type" value="Genomic_DNA"/>
</dbReference>
<keyword evidence="1" id="KW-1133">Transmembrane helix</keyword>
<accession>A0A3L7ZRM8</accession>
<proteinExistence type="predicted"/>
<evidence type="ECO:0000256" key="1">
    <source>
        <dbReference type="SAM" id="Phobius"/>
    </source>
</evidence>
<sequence length="69" mass="7457">MGPSEYFILVLFIALGLFSIVAAIFNLDWYFKTSGAMTFVNWFGRGGARVFYALLGVGLIACGVLGLIS</sequence>
<keyword evidence="1" id="KW-0812">Transmembrane</keyword>
<comment type="caution">
    <text evidence="2">The sequence shown here is derived from an EMBL/GenBank/DDBJ whole genome shotgun (WGS) entry which is preliminary data.</text>
</comment>
<feature type="transmembrane region" description="Helical" evidence="1">
    <location>
        <begin position="50"/>
        <end position="68"/>
    </location>
</feature>
<dbReference type="Proteomes" id="UP000310032">
    <property type="component" value="Unassembled WGS sequence"/>
</dbReference>
<evidence type="ECO:0000313" key="4">
    <source>
        <dbReference type="Proteomes" id="UP000278164"/>
    </source>
</evidence>
<gene>
    <name evidence="2" type="ORF">D7V78_05825</name>
    <name evidence="3" type="ORF">E5342_11340</name>
</gene>
<keyword evidence="1" id="KW-0472">Membrane</keyword>
<dbReference type="InterPro" id="IPR029087">
    <property type="entry name" value="Imm17"/>
</dbReference>
<dbReference type="Proteomes" id="UP000278164">
    <property type="component" value="Unassembled WGS sequence"/>
</dbReference>
<dbReference type="AlphaFoldDB" id="A0A3L7ZRM8"/>
<feature type="transmembrane region" description="Helical" evidence="1">
    <location>
        <begin position="6"/>
        <end position="29"/>
    </location>
</feature>
<evidence type="ECO:0000313" key="5">
    <source>
        <dbReference type="Proteomes" id="UP000310032"/>
    </source>
</evidence>
<dbReference type="Pfam" id="PF15562">
    <property type="entry name" value="Imm17"/>
    <property type="match status" value="1"/>
</dbReference>
<evidence type="ECO:0000313" key="3">
    <source>
        <dbReference type="EMBL" id="TGY56848.1"/>
    </source>
</evidence>
<dbReference type="EMBL" id="RAYI01000008">
    <property type="protein sequence ID" value="RLT74379.1"/>
    <property type="molecule type" value="Genomic_DNA"/>
</dbReference>
<evidence type="ECO:0008006" key="6">
    <source>
        <dbReference type="Google" id="ProtNLM"/>
    </source>
</evidence>
<protein>
    <recommendedName>
        <fullName evidence="6">Immunity protein 17</fullName>
    </recommendedName>
</protein>
<dbReference type="OrthoDB" id="1094464at2"/>
<evidence type="ECO:0000313" key="2">
    <source>
        <dbReference type="EMBL" id="RLT74379.1"/>
    </source>
</evidence>
<name>A0A3L7ZRM8_PARDI</name>
<reference evidence="3 5" key="2">
    <citation type="submission" date="2019-04" db="EMBL/GenBank/DDBJ databases">
        <title>Microbes associate with the intestines of laboratory mice.</title>
        <authorList>
            <person name="Navarre W."/>
            <person name="Wong E."/>
            <person name="Huang K."/>
            <person name="Tropini C."/>
            <person name="Ng K."/>
            <person name="Yu B."/>
        </authorList>
    </citation>
    <scope>NUCLEOTIDE SEQUENCE [LARGE SCALE GENOMIC DNA]</scope>
    <source>
        <strain evidence="3 5">NM39_I3</strain>
    </source>
</reference>
<dbReference type="RefSeq" id="WP_121735397.1">
    <property type="nucleotide sequence ID" value="NZ_QXXG01000026.1"/>
</dbReference>
<reference evidence="2 4" key="1">
    <citation type="submission" date="2018-09" db="EMBL/GenBank/DDBJ databases">
        <title>Murine metabolic-syndrome-specific gut microbial biobank.</title>
        <authorList>
            <person name="Liu C."/>
        </authorList>
    </citation>
    <scope>NUCLEOTIDE SEQUENCE [LARGE SCALE GENOMIC DNA]</scope>
    <source>
        <strain evidence="2 4">8-P5</strain>
    </source>
</reference>
<organism evidence="2 4">
    <name type="scientific">Parabacteroides distasonis</name>
    <dbReference type="NCBI Taxonomy" id="823"/>
    <lineage>
        <taxon>Bacteria</taxon>
        <taxon>Pseudomonadati</taxon>
        <taxon>Bacteroidota</taxon>
        <taxon>Bacteroidia</taxon>
        <taxon>Bacteroidales</taxon>
        <taxon>Tannerellaceae</taxon>
        <taxon>Parabacteroides</taxon>
    </lineage>
</organism>